<feature type="transmembrane region" description="Helical" evidence="1">
    <location>
        <begin position="12"/>
        <end position="30"/>
    </location>
</feature>
<dbReference type="PATRIC" id="fig|43658.5.peg.4994"/>
<name>A0A0F4Q9L9_9GAMM</name>
<dbReference type="RefSeq" id="WP_046007414.1">
    <property type="nucleotide sequence ID" value="NZ_JXYA01000096.1"/>
</dbReference>
<evidence type="ECO:0000313" key="2">
    <source>
        <dbReference type="EMBL" id="KJZ04343.1"/>
    </source>
</evidence>
<feature type="transmembrane region" description="Helical" evidence="1">
    <location>
        <begin position="98"/>
        <end position="119"/>
    </location>
</feature>
<organism evidence="2 3">
    <name type="scientific">Pseudoalteromonas rubra</name>
    <dbReference type="NCBI Taxonomy" id="43658"/>
    <lineage>
        <taxon>Bacteria</taxon>
        <taxon>Pseudomonadati</taxon>
        <taxon>Pseudomonadota</taxon>
        <taxon>Gammaproteobacteria</taxon>
        <taxon>Alteromonadales</taxon>
        <taxon>Pseudoalteromonadaceae</taxon>
        <taxon>Pseudoalteromonas</taxon>
    </lineage>
</organism>
<feature type="transmembrane region" description="Helical" evidence="1">
    <location>
        <begin position="69"/>
        <end position="91"/>
    </location>
</feature>
<proteinExistence type="predicted"/>
<dbReference type="EMBL" id="JXYA01000096">
    <property type="protein sequence ID" value="KJZ04343.1"/>
    <property type="molecule type" value="Genomic_DNA"/>
</dbReference>
<evidence type="ECO:0000256" key="1">
    <source>
        <dbReference type="SAM" id="Phobius"/>
    </source>
</evidence>
<comment type="caution">
    <text evidence="2">The sequence shown here is derived from an EMBL/GenBank/DDBJ whole genome shotgun (WGS) entry which is preliminary data.</text>
</comment>
<keyword evidence="1" id="KW-0812">Transmembrane</keyword>
<reference evidence="2 3" key="1">
    <citation type="journal article" date="2015" name="BMC Genomics">
        <title>Genome mining reveals unlocked bioactive potential of marine Gram-negative bacteria.</title>
        <authorList>
            <person name="Machado H."/>
            <person name="Sonnenschein E.C."/>
            <person name="Melchiorsen J."/>
            <person name="Gram L."/>
        </authorList>
    </citation>
    <scope>NUCLEOTIDE SEQUENCE [LARGE SCALE GENOMIC DNA]</scope>
    <source>
        <strain evidence="2 3">S2471</strain>
    </source>
</reference>
<dbReference type="OrthoDB" id="6293117at2"/>
<dbReference type="Proteomes" id="UP000033452">
    <property type="component" value="Unassembled WGS sequence"/>
</dbReference>
<accession>A0A0F4Q9L9</accession>
<dbReference type="AlphaFoldDB" id="A0A0F4Q9L9"/>
<keyword evidence="1" id="KW-1133">Transmembrane helix</keyword>
<evidence type="ECO:0000313" key="3">
    <source>
        <dbReference type="Proteomes" id="UP000033452"/>
    </source>
</evidence>
<feature type="transmembrane region" description="Helical" evidence="1">
    <location>
        <begin position="37"/>
        <end position="54"/>
    </location>
</feature>
<gene>
    <name evidence="2" type="ORF">TW77_23555</name>
</gene>
<keyword evidence="3" id="KW-1185">Reference proteome</keyword>
<keyword evidence="1" id="KW-0472">Membrane</keyword>
<protein>
    <submittedName>
        <fullName evidence="2">Uncharacterized protein</fullName>
    </submittedName>
</protein>
<feature type="transmembrane region" description="Helical" evidence="1">
    <location>
        <begin position="139"/>
        <end position="157"/>
    </location>
</feature>
<sequence>MFPDYVNKLHEINTWIWLFSVIAPIAMYCLKIGSRSYFIAAAVWILSQFLNLRIEPYLDKIVNHENLVYWYGTWATIDVLCIFAIHFAHIIRNLKIGFTAMSVIVAYAALGLLQVGRFLELELIGSHALSEIYTLGVNTGNIAISTLLTAPIAVFLFKKSNIKQGNRNV</sequence>